<dbReference type="GO" id="GO:0005634">
    <property type="term" value="C:nucleus"/>
    <property type="evidence" value="ECO:0000318"/>
    <property type="project" value="GO_Central"/>
</dbReference>
<dbReference type="InterPro" id="IPR001680">
    <property type="entry name" value="WD40_rpt"/>
</dbReference>
<dbReference type="InterPro" id="IPR036322">
    <property type="entry name" value="WD40_repeat_dom_sf"/>
</dbReference>
<feature type="repeat" description="WD" evidence="6">
    <location>
        <begin position="194"/>
        <end position="226"/>
    </location>
</feature>
<organism evidence="8">
    <name type="scientific">Selaginella moellendorffii</name>
    <name type="common">Spikemoss</name>
    <dbReference type="NCBI Taxonomy" id="88036"/>
    <lineage>
        <taxon>Eukaryota</taxon>
        <taxon>Viridiplantae</taxon>
        <taxon>Streptophyta</taxon>
        <taxon>Embryophyta</taxon>
        <taxon>Tracheophyta</taxon>
        <taxon>Lycopodiopsida</taxon>
        <taxon>Selaginellales</taxon>
        <taxon>Selaginellaceae</taxon>
        <taxon>Selaginella</taxon>
    </lineage>
</organism>
<evidence type="ECO:0000256" key="5">
    <source>
        <dbReference type="ARBA" id="ARBA00023125"/>
    </source>
</evidence>
<comment type="similarity">
    <text evidence="1">Belongs to the WD repeat DDB2/WDR76 family.</text>
</comment>
<dbReference type="InParanoid" id="D8QT26"/>
<keyword evidence="3" id="KW-0677">Repeat</keyword>
<evidence type="ECO:0000256" key="6">
    <source>
        <dbReference type="PROSITE-ProRule" id="PRU00221"/>
    </source>
</evidence>
<dbReference type="GO" id="GO:2000001">
    <property type="term" value="P:regulation of DNA damage checkpoint"/>
    <property type="evidence" value="ECO:0000318"/>
    <property type="project" value="GO_Central"/>
</dbReference>
<evidence type="ECO:0000256" key="4">
    <source>
        <dbReference type="ARBA" id="ARBA00022763"/>
    </source>
</evidence>
<dbReference type="STRING" id="88036.D8QT26"/>
<dbReference type="PROSITE" id="PS50082">
    <property type="entry name" value="WD_REPEATS_2"/>
    <property type="match status" value="2"/>
</dbReference>
<dbReference type="PANTHER" id="PTHR14773">
    <property type="entry name" value="WD REPEAT-CONTAINING PROTEIN 76"/>
    <property type="match status" value="1"/>
</dbReference>
<dbReference type="FunCoup" id="D8QT26">
    <property type="interactions" value="2364"/>
</dbReference>
<keyword evidence="2 6" id="KW-0853">WD repeat</keyword>
<keyword evidence="4" id="KW-0227">DNA damage</keyword>
<keyword evidence="8" id="KW-1185">Reference proteome</keyword>
<feature type="non-terminal residue" evidence="7">
    <location>
        <position position="1"/>
    </location>
</feature>
<evidence type="ECO:0000313" key="8">
    <source>
        <dbReference type="Proteomes" id="UP000001514"/>
    </source>
</evidence>
<dbReference type="EMBL" id="GL377566">
    <property type="protein sequence ID" value="EFJ37038.1"/>
    <property type="molecule type" value="Genomic_DNA"/>
</dbReference>
<dbReference type="eggNOG" id="KOG4328">
    <property type="taxonomic scope" value="Eukaryota"/>
</dbReference>
<dbReference type="Gene3D" id="2.130.10.10">
    <property type="entry name" value="YVTN repeat-like/Quinoprotein amine dehydrogenase"/>
    <property type="match status" value="1"/>
</dbReference>
<evidence type="ECO:0000313" key="7">
    <source>
        <dbReference type="EMBL" id="EFJ37038.1"/>
    </source>
</evidence>
<feature type="repeat" description="WD" evidence="6">
    <location>
        <begin position="151"/>
        <end position="193"/>
    </location>
</feature>
<protein>
    <submittedName>
        <fullName evidence="7">Uncharacterized protein</fullName>
    </submittedName>
</protein>
<dbReference type="Proteomes" id="UP000001514">
    <property type="component" value="Unassembled WGS sequence"/>
</dbReference>
<dbReference type="InterPro" id="IPR050853">
    <property type="entry name" value="WD_repeat_DNA-damage-binding"/>
</dbReference>
<name>D8QT26_SELML</name>
<evidence type="ECO:0000256" key="3">
    <source>
        <dbReference type="ARBA" id="ARBA00022737"/>
    </source>
</evidence>
<dbReference type="InterPro" id="IPR015943">
    <property type="entry name" value="WD40/YVTN_repeat-like_dom_sf"/>
</dbReference>
<dbReference type="SUPFAM" id="SSF50978">
    <property type="entry name" value="WD40 repeat-like"/>
    <property type="match status" value="1"/>
</dbReference>
<dbReference type="PROSITE" id="PS50294">
    <property type="entry name" value="WD_REPEATS_REGION"/>
    <property type="match status" value="1"/>
</dbReference>
<evidence type="ECO:0000256" key="2">
    <source>
        <dbReference type="ARBA" id="ARBA00022574"/>
    </source>
</evidence>
<dbReference type="Pfam" id="PF00400">
    <property type="entry name" value="WD40"/>
    <property type="match status" value="3"/>
</dbReference>
<dbReference type="OMA" id="FSWFELQ"/>
<dbReference type="GO" id="GO:0003677">
    <property type="term" value="F:DNA binding"/>
    <property type="evidence" value="ECO:0000318"/>
    <property type="project" value="GO_Central"/>
</dbReference>
<dbReference type="SMART" id="SM00320">
    <property type="entry name" value="WD40"/>
    <property type="match status" value="5"/>
</dbReference>
<sequence>KDDFEPLSLKLAEKDVVRIVPEKILSLILLPLSSKLVVAAGDRAGNIGLWDADYNEESDESVVHIYRPHRIPVTAIASAPASFTQIATCSCDGSVLLMDIDKAAFSRVFLSDESLSAMSYLAESTHVISIGDYEGDMKLVDARSSTVASHWKLHERRIHSIDSTPQRPHQVATSSGDGTVSLWDVRVTKRNLATMTHGKAVHSAYFSPSGDQLASTSYDDHVGLWSGKHNDDPVMISHNNQTNRWIATFRAIWSWSDNYVYIANMSRAIDVISTRENKLVASLRSEEMTSIPSRLARHPLLPGVLAGGTAGGKIFLWRS</sequence>
<dbReference type="GO" id="GO:0006974">
    <property type="term" value="P:DNA damage response"/>
    <property type="evidence" value="ECO:0007669"/>
    <property type="project" value="UniProtKB-KW"/>
</dbReference>
<dbReference type="Gramene" id="EFJ37038">
    <property type="protein sequence ID" value="EFJ37038"/>
    <property type="gene ID" value="SELMODRAFT_77680"/>
</dbReference>
<dbReference type="OrthoDB" id="9890280at2759"/>
<accession>D8QT26</accession>
<proteinExistence type="inferred from homology"/>
<dbReference type="PROSITE" id="PS00678">
    <property type="entry name" value="WD_REPEATS_1"/>
    <property type="match status" value="1"/>
</dbReference>
<evidence type="ECO:0000256" key="1">
    <source>
        <dbReference type="ARBA" id="ARBA00005434"/>
    </source>
</evidence>
<gene>
    <name evidence="7" type="ORF">SELMODRAFT_77680</name>
</gene>
<dbReference type="HOGENOM" id="CLU_017019_2_0_1"/>
<keyword evidence="5" id="KW-0238">DNA-binding</keyword>
<reference evidence="7 8" key="1">
    <citation type="journal article" date="2011" name="Science">
        <title>The Selaginella genome identifies genetic changes associated with the evolution of vascular plants.</title>
        <authorList>
            <person name="Banks J.A."/>
            <person name="Nishiyama T."/>
            <person name="Hasebe M."/>
            <person name="Bowman J.L."/>
            <person name="Gribskov M."/>
            <person name="dePamphilis C."/>
            <person name="Albert V.A."/>
            <person name="Aono N."/>
            <person name="Aoyama T."/>
            <person name="Ambrose B.A."/>
            <person name="Ashton N.W."/>
            <person name="Axtell M.J."/>
            <person name="Barker E."/>
            <person name="Barker M.S."/>
            <person name="Bennetzen J.L."/>
            <person name="Bonawitz N.D."/>
            <person name="Chapple C."/>
            <person name="Cheng C."/>
            <person name="Correa L.G."/>
            <person name="Dacre M."/>
            <person name="DeBarry J."/>
            <person name="Dreyer I."/>
            <person name="Elias M."/>
            <person name="Engstrom E.M."/>
            <person name="Estelle M."/>
            <person name="Feng L."/>
            <person name="Finet C."/>
            <person name="Floyd S.K."/>
            <person name="Frommer W.B."/>
            <person name="Fujita T."/>
            <person name="Gramzow L."/>
            <person name="Gutensohn M."/>
            <person name="Harholt J."/>
            <person name="Hattori M."/>
            <person name="Heyl A."/>
            <person name="Hirai T."/>
            <person name="Hiwatashi Y."/>
            <person name="Ishikawa M."/>
            <person name="Iwata M."/>
            <person name="Karol K.G."/>
            <person name="Koehler B."/>
            <person name="Kolukisaoglu U."/>
            <person name="Kubo M."/>
            <person name="Kurata T."/>
            <person name="Lalonde S."/>
            <person name="Li K."/>
            <person name="Li Y."/>
            <person name="Litt A."/>
            <person name="Lyons E."/>
            <person name="Manning G."/>
            <person name="Maruyama T."/>
            <person name="Michael T.P."/>
            <person name="Mikami K."/>
            <person name="Miyazaki S."/>
            <person name="Morinaga S."/>
            <person name="Murata T."/>
            <person name="Mueller-Roeber B."/>
            <person name="Nelson D.R."/>
            <person name="Obara M."/>
            <person name="Oguri Y."/>
            <person name="Olmstead R.G."/>
            <person name="Onodera N."/>
            <person name="Petersen B.L."/>
            <person name="Pils B."/>
            <person name="Prigge M."/>
            <person name="Rensing S.A."/>
            <person name="Riano-Pachon D.M."/>
            <person name="Roberts A.W."/>
            <person name="Sato Y."/>
            <person name="Scheller H.V."/>
            <person name="Schulz B."/>
            <person name="Schulz C."/>
            <person name="Shakirov E.V."/>
            <person name="Shibagaki N."/>
            <person name="Shinohara N."/>
            <person name="Shippen D.E."/>
            <person name="Soerensen I."/>
            <person name="Sotooka R."/>
            <person name="Sugimoto N."/>
            <person name="Sugita M."/>
            <person name="Sumikawa N."/>
            <person name="Tanurdzic M."/>
            <person name="Theissen G."/>
            <person name="Ulvskov P."/>
            <person name="Wakazuki S."/>
            <person name="Weng J.K."/>
            <person name="Willats W.W."/>
            <person name="Wipf D."/>
            <person name="Wolf P.G."/>
            <person name="Yang L."/>
            <person name="Zimmer A.D."/>
            <person name="Zhu Q."/>
            <person name="Mitros T."/>
            <person name="Hellsten U."/>
            <person name="Loque D."/>
            <person name="Otillar R."/>
            <person name="Salamov A."/>
            <person name="Schmutz J."/>
            <person name="Shapiro H."/>
            <person name="Lindquist E."/>
            <person name="Lucas S."/>
            <person name="Rokhsar D."/>
            <person name="Grigoriev I.V."/>
        </authorList>
    </citation>
    <scope>NUCLEOTIDE SEQUENCE [LARGE SCALE GENOMIC DNA]</scope>
</reference>
<dbReference type="KEGG" id="smo:SELMODRAFT_77680"/>
<dbReference type="PANTHER" id="PTHR14773:SF0">
    <property type="entry name" value="WD REPEAT-CONTAINING PROTEIN 76"/>
    <property type="match status" value="1"/>
</dbReference>
<dbReference type="AlphaFoldDB" id="D8QT26"/>
<dbReference type="InterPro" id="IPR019775">
    <property type="entry name" value="WD40_repeat_CS"/>
</dbReference>